<dbReference type="Proteomes" id="UP000597444">
    <property type="component" value="Unassembled WGS sequence"/>
</dbReference>
<proteinExistence type="predicted"/>
<dbReference type="InterPro" id="IPR029070">
    <property type="entry name" value="Chitinase_insertion_sf"/>
</dbReference>
<evidence type="ECO:0000313" key="1">
    <source>
        <dbReference type="EMBL" id="GHO91960.1"/>
    </source>
</evidence>
<dbReference type="EMBL" id="BNJK01000001">
    <property type="protein sequence ID" value="GHO91960.1"/>
    <property type="molecule type" value="Genomic_DNA"/>
</dbReference>
<protein>
    <recommendedName>
        <fullName evidence="3">GH18 domain-containing protein</fullName>
    </recommendedName>
</protein>
<dbReference type="InterPro" id="IPR017853">
    <property type="entry name" value="GH"/>
</dbReference>
<accession>A0A8J3N157</accession>
<dbReference type="PANTHER" id="PTHR46066">
    <property type="entry name" value="CHITINASE DOMAIN-CONTAINING PROTEIN 1 FAMILY MEMBER"/>
    <property type="match status" value="1"/>
</dbReference>
<gene>
    <name evidence="1" type="ORF">KSF_020080</name>
</gene>
<organism evidence="1 2">
    <name type="scientific">Reticulibacter mediterranei</name>
    <dbReference type="NCBI Taxonomy" id="2778369"/>
    <lineage>
        <taxon>Bacteria</taxon>
        <taxon>Bacillati</taxon>
        <taxon>Chloroflexota</taxon>
        <taxon>Ktedonobacteria</taxon>
        <taxon>Ktedonobacterales</taxon>
        <taxon>Reticulibacteraceae</taxon>
        <taxon>Reticulibacter</taxon>
    </lineage>
</organism>
<dbReference type="Gene3D" id="3.10.50.10">
    <property type="match status" value="1"/>
</dbReference>
<evidence type="ECO:0008006" key="3">
    <source>
        <dbReference type="Google" id="ProtNLM"/>
    </source>
</evidence>
<dbReference type="Gene3D" id="3.20.20.80">
    <property type="entry name" value="Glycosidases"/>
    <property type="match status" value="1"/>
</dbReference>
<reference evidence="1" key="1">
    <citation type="submission" date="2020-10" db="EMBL/GenBank/DDBJ databases">
        <title>Taxonomic study of unclassified bacteria belonging to the class Ktedonobacteria.</title>
        <authorList>
            <person name="Yabe S."/>
            <person name="Wang C.M."/>
            <person name="Zheng Y."/>
            <person name="Sakai Y."/>
            <person name="Cavaletti L."/>
            <person name="Monciardini P."/>
            <person name="Donadio S."/>
        </authorList>
    </citation>
    <scope>NUCLEOTIDE SEQUENCE</scope>
    <source>
        <strain evidence="1">ID150040</strain>
    </source>
</reference>
<evidence type="ECO:0000313" key="2">
    <source>
        <dbReference type="Proteomes" id="UP000597444"/>
    </source>
</evidence>
<dbReference type="PANTHER" id="PTHR46066:SF2">
    <property type="entry name" value="CHITINASE DOMAIN-CONTAINING PROTEIN 1"/>
    <property type="match status" value="1"/>
</dbReference>
<name>A0A8J3N157_9CHLR</name>
<keyword evidence="2" id="KW-1185">Reference proteome</keyword>
<sequence>MDAVVRLIHSHGGMAYLTLTMMTDGTTDAWTSQQQAEYITKATTTQSYIDIIVHEVLRANYDGVIMDLESTPPDYPAIQQSFALYNQHLWATLKAHHKLYGIALVHKVSNHDSYYILNGFQDWRLLAHSADFMVIMALDQSYATPGPSVSLPWLKQILAYAQQTMPDMLPDIIWELPLYGNSWHQANEAWVFDGLINYQEAQHIHSQVDETRIDTSASNLDGATDTYLIYSDEAGVKHALWYHTARNLYTIITAFSRTLEETSEFGTAVPQIAVWYRSTQEPGELWPMLATSLLNSP</sequence>
<comment type="caution">
    <text evidence="1">The sequence shown here is derived from an EMBL/GenBank/DDBJ whole genome shotgun (WGS) entry which is preliminary data.</text>
</comment>
<dbReference type="AlphaFoldDB" id="A0A8J3N157"/>
<dbReference type="SUPFAM" id="SSF51445">
    <property type="entry name" value="(Trans)glycosidases"/>
    <property type="match status" value="1"/>
</dbReference>